<evidence type="ECO:0000313" key="3">
    <source>
        <dbReference type="Proteomes" id="UP000278062"/>
    </source>
</evidence>
<feature type="coiled-coil region" evidence="1">
    <location>
        <begin position="11"/>
        <end position="41"/>
    </location>
</feature>
<evidence type="ECO:0000313" key="2">
    <source>
        <dbReference type="EMBL" id="RMN97783.1"/>
    </source>
</evidence>
<dbReference type="EMBL" id="RBPL01000061">
    <property type="protein sequence ID" value="RMN97783.1"/>
    <property type="molecule type" value="Genomic_DNA"/>
</dbReference>
<organism evidence="2 3">
    <name type="scientific">Pseudomonas syringae pv. apii</name>
    <dbReference type="NCBI Taxonomy" id="81036"/>
    <lineage>
        <taxon>Bacteria</taxon>
        <taxon>Pseudomonadati</taxon>
        <taxon>Pseudomonadota</taxon>
        <taxon>Gammaproteobacteria</taxon>
        <taxon>Pseudomonadales</taxon>
        <taxon>Pseudomonadaceae</taxon>
        <taxon>Pseudomonas</taxon>
    </lineage>
</organism>
<keyword evidence="1" id="KW-0175">Coiled coil</keyword>
<comment type="caution">
    <text evidence="2">The sequence shown here is derived from an EMBL/GenBank/DDBJ whole genome shotgun (WGS) entry which is preliminary data.</text>
</comment>
<sequence length="41" mass="4953">MLTLPEVHMDIEKLKQKTQKLREAIEDLEKSDQLLKNFELR</sequence>
<protein>
    <submittedName>
        <fullName evidence="2">Uncharacterized protein</fullName>
    </submittedName>
</protein>
<dbReference type="AlphaFoldDB" id="A0A3M3RN16"/>
<evidence type="ECO:0000256" key="1">
    <source>
        <dbReference type="SAM" id="Coils"/>
    </source>
</evidence>
<dbReference type="Proteomes" id="UP000278062">
    <property type="component" value="Unassembled WGS sequence"/>
</dbReference>
<proteinExistence type="predicted"/>
<accession>A0A3M3RN16</accession>
<gene>
    <name evidence="2" type="ORF">ALQ49_04081</name>
</gene>
<reference evidence="2 3" key="1">
    <citation type="submission" date="2018-08" db="EMBL/GenBank/DDBJ databases">
        <title>Recombination of ecologically and evolutionarily significant loci maintains genetic cohesion in the Pseudomonas syringae species complex.</title>
        <authorList>
            <person name="Dillon M."/>
            <person name="Thakur S."/>
            <person name="Almeida R.N.D."/>
            <person name="Weir B.S."/>
            <person name="Guttman D.S."/>
        </authorList>
    </citation>
    <scope>NUCLEOTIDE SEQUENCE [LARGE SCALE GENOMIC DNA]</scope>
    <source>
        <strain evidence="2 3">1089_5</strain>
    </source>
</reference>
<name>A0A3M3RN16_9PSED</name>